<protein>
    <recommendedName>
        <fullName evidence="4">DUF4142 domain-containing protein</fullName>
    </recommendedName>
</protein>
<sequence>MIKKHYAIPVALLALVTVGGATAYAATTPNMAPFASFSAAQQTAIEQAFTIRQDARTKAQDVLDAAGVTPGAMRTAMNTYRSNQRTAIDAALTANDYAAFQALVANSPMASELTQDVFAKLVEIHKLEVSGDHAGAAALRKELTDAGIHGLGIGHMGGRGMMMGGHGFGPDNDNDGA</sequence>
<dbReference type="Proteomes" id="UP000230179">
    <property type="component" value="Unassembled WGS sequence"/>
</dbReference>
<feature type="chain" id="PRO_5013681891" description="DUF4142 domain-containing protein" evidence="1">
    <location>
        <begin position="26"/>
        <end position="177"/>
    </location>
</feature>
<proteinExistence type="predicted"/>
<accession>A0A2H0UB30</accession>
<name>A0A2H0UB30_9BACT</name>
<evidence type="ECO:0000313" key="2">
    <source>
        <dbReference type="EMBL" id="PIR82985.1"/>
    </source>
</evidence>
<dbReference type="EMBL" id="PFBL01000022">
    <property type="protein sequence ID" value="PIR82985.1"/>
    <property type="molecule type" value="Genomic_DNA"/>
</dbReference>
<feature type="signal peptide" evidence="1">
    <location>
        <begin position="1"/>
        <end position="25"/>
    </location>
</feature>
<evidence type="ECO:0000313" key="3">
    <source>
        <dbReference type="Proteomes" id="UP000230179"/>
    </source>
</evidence>
<keyword evidence="1" id="KW-0732">Signal</keyword>
<gene>
    <name evidence="2" type="ORF">COU19_02885</name>
</gene>
<comment type="caution">
    <text evidence="2">The sequence shown here is derived from an EMBL/GenBank/DDBJ whole genome shotgun (WGS) entry which is preliminary data.</text>
</comment>
<reference evidence="3" key="1">
    <citation type="submission" date="2017-09" db="EMBL/GenBank/DDBJ databases">
        <title>Depth-based differentiation of microbial function through sediment-hosted aquifers and enrichment of novel symbionts in the deep terrestrial subsurface.</title>
        <authorList>
            <person name="Probst A.J."/>
            <person name="Ladd B."/>
            <person name="Jarett J.K."/>
            <person name="Geller-Mcgrath D.E."/>
            <person name="Sieber C.M.K."/>
            <person name="Emerson J.B."/>
            <person name="Anantharaman K."/>
            <person name="Thomas B.C."/>
            <person name="Malmstrom R."/>
            <person name="Stieglmeier M."/>
            <person name="Klingl A."/>
            <person name="Woyke T."/>
            <person name="Ryan C.M."/>
            <person name="Banfield J.F."/>
        </authorList>
    </citation>
    <scope>NUCLEOTIDE SEQUENCE [LARGE SCALE GENOMIC DNA]</scope>
</reference>
<evidence type="ECO:0008006" key="4">
    <source>
        <dbReference type="Google" id="ProtNLM"/>
    </source>
</evidence>
<dbReference type="AlphaFoldDB" id="A0A2H0UB30"/>
<evidence type="ECO:0000256" key="1">
    <source>
        <dbReference type="SAM" id="SignalP"/>
    </source>
</evidence>
<organism evidence="2 3">
    <name type="scientific">Candidatus Kaiserbacteria bacterium CG10_big_fil_rev_8_21_14_0_10_56_12</name>
    <dbReference type="NCBI Taxonomy" id="1974611"/>
    <lineage>
        <taxon>Bacteria</taxon>
        <taxon>Candidatus Kaiseribacteriota</taxon>
    </lineage>
</organism>